<evidence type="ECO:0000313" key="4">
    <source>
        <dbReference type="Proteomes" id="UP000571950"/>
    </source>
</evidence>
<dbReference type="PIRSF" id="PIRSF016493">
    <property type="entry name" value="Glycyl_aminpptds"/>
    <property type="match status" value="1"/>
</dbReference>
<dbReference type="InterPro" id="IPR036034">
    <property type="entry name" value="PDZ_sf"/>
</dbReference>
<proteinExistence type="predicted"/>
<dbReference type="GO" id="GO:0006508">
    <property type="term" value="P:proteolysis"/>
    <property type="evidence" value="ECO:0007669"/>
    <property type="project" value="UniProtKB-KW"/>
</dbReference>
<dbReference type="InterPro" id="IPR001478">
    <property type="entry name" value="PDZ"/>
</dbReference>
<dbReference type="Pfam" id="PF05299">
    <property type="entry name" value="Peptidase_M61"/>
    <property type="match status" value="1"/>
</dbReference>
<dbReference type="InterPro" id="IPR040756">
    <property type="entry name" value="Peptidase_M61_N"/>
</dbReference>
<dbReference type="RefSeq" id="WP_188071715.1">
    <property type="nucleotide sequence ID" value="NZ_BSPS01000097.1"/>
</dbReference>
<comment type="caution">
    <text evidence="3">The sequence shown here is derived from an EMBL/GenBank/DDBJ whole genome shotgun (WGS) entry which is preliminary data.</text>
</comment>
<name>A0A7W6FPK6_9SPHN</name>
<dbReference type="InterPro" id="IPR007963">
    <property type="entry name" value="Peptidase_M61_catalytic"/>
</dbReference>
<dbReference type="InterPro" id="IPR024191">
    <property type="entry name" value="Peptidase_M61"/>
</dbReference>
<gene>
    <name evidence="3" type="ORF">GGR43_001901</name>
</gene>
<keyword evidence="3" id="KW-0378">Hydrolase</keyword>
<reference evidence="3 4" key="1">
    <citation type="submission" date="2020-08" db="EMBL/GenBank/DDBJ databases">
        <title>Genomic Encyclopedia of Type Strains, Phase IV (KMG-IV): sequencing the most valuable type-strain genomes for metagenomic binning, comparative biology and taxonomic classification.</title>
        <authorList>
            <person name="Goeker M."/>
        </authorList>
    </citation>
    <scope>NUCLEOTIDE SEQUENCE [LARGE SCALE GENOMIC DNA]</scope>
    <source>
        <strain evidence="3 4">DSM 26189</strain>
    </source>
</reference>
<keyword evidence="3" id="KW-0645">Protease</keyword>
<dbReference type="Gene3D" id="2.60.40.3650">
    <property type="match status" value="1"/>
</dbReference>
<dbReference type="GO" id="GO:0008237">
    <property type="term" value="F:metallopeptidase activity"/>
    <property type="evidence" value="ECO:0007669"/>
    <property type="project" value="UniProtKB-KW"/>
</dbReference>
<dbReference type="SUPFAM" id="SSF50156">
    <property type="entry name" value="PDZ domain-like"/>
    <property type="match status" value="1"/>
</dbReference>
<evidence type="ECO:0000256" key="1">
    <source>
        <dbReference type="SAM" id="SignalP"/>
    </source>
</evidence>
<dbReference type="Gene3D" id="2.30.42.10">
    <property type="match status" value="1"/>
</dbReference>
<dbReference type="PROSITE" id="PS50106">
    <property type="entry name" value="PDZ"/>
    <property type="match status" value="1"/>
</dbReference>
<keyword evidence="4" id="KW-1185">Reference proteome</keyword>
<dbReference type="EMBL" id="JACIDT010000005">
    <property type="protein sequence ID" value="MBB3926186.1"/>
    <property type="molecule type" value="Genomic_DNA"/>
</dbReference>
<protein>
    <submittedName>
        <fullName evidence="3">Putative metalloprotease with PDZ domain</fullName>
    </submittedName>
</protein>
<dbReference type="AlphaFoldDB" id="A0A7W6FPK6"/>
<dbReference type="Pfam" id="PF17899">
    <property type="entry name" value="Peptidase_M61_N"/>
    <property type="match status" value="1"/>
</dbReference>
<keyword evidence="1" id="KW-0732">Signal</keyword>
<feature type="chain" id="PRO_5030961392" evidence="1">
    <location>
        <begin position="24"/>
        <end position="648"/>
    </location>
</feature>
<dbReference type="Gene3D" id="1.10.390.10">
    <property type="entry name" value="Neutral Protease Domain 2"/>
    <property type="match status" value="1"/>
</dbReference>
<dbReference type="SMART" id="SM00228">
    <property type="entry name" value="PDZ"/>
    <property type="match status" value="1"/>
</dbReference>
<accession>A0A7W6FPK6</accession>
<evidence type="ECO:0000259" key="2">
    <source>
        <dbReference type="PROSITE" id="PS50106"/>
    </source>
</evidence>
<feature type="signal peptide" evidence="1">
    <location>
        <begin position="1"/>
        <end position="23"/>
    </location>
</feature>
<organism evidence="3 4">
    <name type="scientific">Sphingobium jiangsuense</name>
    <dbReference type="NCBI Taxonomy" id="870476"/>
    <lineage>
        <taxon>Bacteria</taxon>
        <taxon>Pseudomonadati</taxon>
        <taxon>Pseudomonadota</taxon>
        <taxon>Alphaproteobacteria</taxon>
        <taxon>Sphingomonadales</taxon>
        <taxon>Sphingomonadaceae</taxon>
        <taxon>Sphingobium</taxon>
    </lineage>
</organism>
<dbReference type="InterPro" id="IPR027268">
    <property type="entry name" value="Peptidase_M4/M1_CTD_sf"/>
</dbReference>
<keyword evidence="3" id="KW-0482">Metalloprotease</keyword>
<evidence type="ECO:0000313" key="3">
    <source>
        <dbReference type="EMBL" id="MBB3926186.1"/>
    </source>
</evidence>
<sequence length="648" mass="71808">MHRSFLLPLLLSTAAFASPALHAQNAPQTAATRNSAPVMQPIVDTVPAPRDIPYPGTMSLTVDASDTMQNIWRVRQVIPVASAGPLTLLYPEWLPGKHGPRGQIDKLAGLVITANGKDIGWTRDPLDVYAFHVNVPQGAREIVAEFQFLNPTAANQGRIAVTPSMLNLQFETVSLYPAGYYARRIPVQATVTYPQGWTAFTALRGKQSGAAVRYDPTDYETLIDSPVFAGRHAKAIDLGNEVKLNMVADNPAELAATPEQIALHRKMVDEALALFGARHFDYYDFLLAITSELGGIGLEHHRSSENAVDPGYFTRWNDGPGDRNLLPHEFVHSWNGKFRRPELLWTPDYRTPMQDTLLWVYEGQTQFWGYVLGARSGLYTKEQTLDALASIAARLDTAKGRQWRPMVDTTLDPIISARRPKGWASWQRSEDYYNEGLLMWLEADAIIRRNSQGARGLDDFARAFFGVRPGDWGQLTYSRQDVIDTLNSVQPYDWAAFFAAHVDRPTLEAPKAGFDMGGYTLVYGDTPNSTTREVEKNLKGVDQSYGVGLVVKNEGEITGVIWDSAAFKAGLAVGMSIVAINGAEFSGEQFRAALMQARATGKPMELVVRQGKLYRNISLDYSLGLRYPRLRKTGEGEGSLDRLLQPKT</sequence>
<dbReference type="Proteomes" id="UP000571950">
    <property type="component" value="Unassembled WGS sequence"/>
</dbReference>
<feature type="domain" description="PDZ" evidence="2">
    <location>
        <begin position="531"/>
        <end position="612"/>
    </location>
</feature>